<dbReference type="PANTHER" id="PTHR43208">
    <property type="entry name" value="ABC TRANSPORTER SUBSTRATE-BINDING PROTEIN"/>
    <property type="match status" value="1"/>
</dbReference>
<gene>
    <name evidence="4" type="ORF">IAB73_04280</name>
</gene>
<dbReference type="Proteomes" id="UP000886887">
    <property type="component" value="Unassembled WGS sequence"/>
</dbReference>
<dbReference type="EMBL" id="DVFJ01000011">
    <property type="protein sequence ID" value="HIQ71413.1"/>
    <property type="molecule type" value="Genomic_DNA"/>
</dbReference>
<evidence type="ECO:0000256" key="1">
    <source>
        <dbReference type="ARBA" id="ARBA00022729"/>
    </source>
</evidence>
<dbReference type="CDD" id="cd19963">
    <property type="entry name" value="PBP1_BMP-like"/>
    <property type="match status" value="1"/>
</dbReference>
<organism evidence="4 5">
    <name type="scientific">Candidatus Onthenecus intestinigallinarum</name>
    <dbReference type="NCBI Taxonomy" id="2840875"/>
    <lineage>
        <taxon>Bacteria</taxon>
        <taxon>Bacillati</taxon>
        <taxon>Bacillota</taxon>
        <taxon>Clostridia</taxon>
        <taxon>Eubacteriales</taxon>
        <taxon>Candidatus Onthenecus</taxon>
    </lineage>
</organism>
<dbReference type="InterPro" id="IPR052910">
    <property type="entry name" value="ABC-Purine-Binding"/>
</dbReference>
<evidence type="ECO:0000313" key="4">
    <source>
        <dbReference type="EMBL" id="HIQ71413.1"/>
    </source>
</evidence>
<dbReference type="Pfam" id="PF02608">
    <property type="entry name" value="Bmp"/>
    <property type="match status" value="1"/>
</dbReference>
<dbReference type="InterPro" id="IPR003760">
    <property type="entry name" value="PnrA-like"/>
</dbReference>
<keyword evidence="1 2" id="KW-0732">Signal</keyword>
<dbReference type="AlphaFoldDB" id="A0A9D0ZBK4"/>
<proteinExistence type="predicted"/>
<feature type="domain" description="ABC transporter substrate-binding protein PnrA-like" evidence="3">
    <location>
        <begin position="43"/>
        <end position="325"/>
    </location>
</feature>
<evidence type="ECO:0000256" key="2">
    <source>
        <dbReference type="SAM" id="SignalP"/>
    </source>
</evidence>
<protein>
    <submittedName>
        <fullName evidence="4">BMP family ABC transporter substrate-binding protein</fullName>
    </submittedName>
</protein>
<dbReference type="GO" id="GO:0005886">
    <property type="term" value="C:plasma membrane"/>
    <property type="evidence" value="ECO:0007669"/>
    <property type="project" value="InterPro"/>
</dbReference>
<reference evidence="4" key="1">
    <citation type="submission" date="2020-10" db="EMBL/GenBank/DDBJ databases">
        <authorList>
            <person name="Gilroy R."/>
        </authorList>
    </citation>
    <scope>NUCLEOTIDE SEQUENCE</scope>
    <source>
        <strain evidence="4">ChiSxjej2B14-6234</strain>
    </source>
</reference>
<feature type="chain" id="PRO_5038890525" evidence="2">
    <location>
        <begin position="23"/>
        <end position="386"/>
    </location>
</feature>
<evidence type="ECO:0000259" key="3">
    <source>
        <dbReference type="Pfam" id="PF02608"/>
    </source>
</evidence>
<sequence>MKKLVSLALVLMLCLLSVGAMAEGGVPVEELKVGFIFIGDENEGYTANHYNGAKEMAAALGLSESQLLIKWVVPENEECEDAAYDLADQGCQIIFGNSFGFESYMINVAKEYPDVEFCHATGTQASTLGMANFHNFFTSVYESRYVSGVVAGMKLNEMIANGVITEDQAKIGYVGAFPYEEVKSGYTAFFLGARSVCPSATMDVKYTNSWASFDLEKEAAEALIAGGCVLISQHADTTGAPTACEEAGVPVVGYNVSMIATAPTQALTSAAVNWGPYYTYAVQCIVDGTEIVTDWCHGYADGANQITELNEAAVAEGTAEKVAEVEAALADGSLHVFDCSTFTVGGATLTEADSEYISDGYFHESEVRSAPYFGYVIDGITELTAQ</sequence>
<dbReference type="PANTHER" id="PTHR43208:SF1">
    <property type="entry name" value="ABC TRANSPORTER SUBSTRATE-BINDING PROTEIN"/>
    <property type="match status" value="1"/>
</dbReference>
<feature type="signal peptide" evidence="2">
    <location>
        <begin position="1"/>
        <end position="22"/>
    </location>
</feature>
<evidence type="ECO:0000313" key="5">
    <source>
        <dbReference type="Proteomes" id="UP000886887"/>
    </source>
</evidence>
<dbReference type="Gene3D" id="3.40.50.2300">
    <property type="match status" value="2"/>
</dbReference>
<reference evidence="4" key="2">
    <citation type="journal article" date="2021" name="PeerJ">
        <title>Extensive microbial diversity within the chicken gut microbiome revealed by metagenomics and culture.</title>
        <authorList>
            <person name="Gilroy R."/>
            <person name="Ravi A."/>
            <person name="Getino M."/>
            <person name="Pursley I."/>
            <person name="Horton D.L."/>
            <person name="Alikhan N.F."/>
            <person name="Baker D."/>
            <person name="Gharbi K."/>
            <person name="Hall N."/>
            <person name="Watson M."/>
            <person name="Adriaenssens E.M."/>
            <person name="Foster-Nyarko E."/>
            <person name="Jarju S."/>
            <person name="Secka A."/>
            <person name="Antonio M."/>
            <person name="Oren A."/>
            <person name="Chaudhuri R.R."/>
            <person name="La Ragione R."/>
            <person name="Hildebrand F."/>
            <person name="Pallen M.J."/>
        </authorList>
    </citation>
    <scope>NUCLEOTIDE SEQUENCE</scope>
    <source>
        <strain evidence="4">ChiSxjej2B14-6234</strain>
    </source>
</reference>
<name>A0A9D0ZBK4_9FIRM</name>
<accession>A0A9D0ZBK4</accession>
<comment type="caution">
    <text evidence="4">The sequence shown here is derived from an EMBL/GenBank/DDBJ whole genome shotgun (WGS) entry which is preliminary data.</text>
</comment>